<dbReference type="InterPro" id="IPR004146">
    <property type="entry name" value="DC1"/>
</dbReference>
<evidence type="ECO:0000259" key="2">
    <source>
        <dbReference type="Pfam" id="PF03107"/>
    </source>
</evidence>
<keyword evidence="1" id="KW-0677">Repeat</keyword>
<comment type="caution">
    <text evidence="3">The sequence shown here is derived from an EMBL/GenBank/DDBJ whole genome shotgun (WGS) entry which is preliminary data.</text>
</comment>
<keyword evidence="4" id="KW-1185">Reference proteome</keyword>
<dbReference type="PANTHER" id="PTHR46288:SF17">
    <property type="entry name" value="CYSTEINE_HISTIDINE-RICH C1 DOMAIN PROTEIN"/>
    <property type="match status" value="1"/>
</dbReference>
<feature type="domain" description="DC1" evidence="2">
    <location>
        <begin position="68"/>
        <end position="113"/>
    </location>
</feature>
<proteinExistence type="predicted"/>
<organism evidence="3 4">
    <name type="scientific">Crotalaria pallida</name>
    <name type="common">Smooth rattlebox</name>
    <name type="synonym">Crotalaria striata</name>
    <dbReference type="NCBI Taxonomy" id="3830"/>
    <lineage>
        <taxon>Eukaryota</taxon>
        <taxon>Viridiplantae</taxon>
        <taxon>Streptophyta</taxon>
        <taxon>Embryophyta</taxon>
        <taxon>Tracheophyta</taxon>
        <taxon>Spermatophyta</taxon>
        <taxon>Magnoliopsida</taxon>
        <taxon>eudicotyledons</taxon>
        <taxon>Gunneridae</taxon>
        <taxon>Pentapetalae</taxon>
        <taxon>rosids</taxon>
        <taxon>fabids</taxon>
        <taxon>Fabales</taxon>
        <taxon>Fabaceae</taxon>
        <taxon>Papilionoideae</taxon>
        <taxon>50 kb inversion clade</taxon>
        <taxon>genistoids sensu lato</taxon>
        <taxon>core genistoids</taxon>
        <taxon>Crotalarieae</taxon>
        <taxon>Crotalaria</taxon>
    </lineage>
</organism>
<sequence>MPLIINHLAHLTHDLVLLAIPSSSSTKTTLNCMACGHHVKGFCYHCAECSTFFHTFCLALPLSMSLTHHPHKIQLEFSPPYDFLCDLCNEPSCQRGWLYRCSMCEFDTHIACAVENVEPQSIQHPSFPESNALLKQLTSTTATQVDHAIRLSGSVGDSSIRYEIMRLVAGQICVGSNNRRRGRKELDDGAVAGWDKRLNSPRKKHNANNGAKRKIVELQYIEERSPLRDKSTPLSDKSIPLSSNQFSDSYFSIDLAKSYDSRDRVGKEVSSDRITKFVVAEKIKDVSYSGPVEEPFGLVNWPSNNIDSYNKGHRNHLVTKNRDQSLAKCSIQDQTINKSTSVSSS</sequence>
<dbReference type="PANTHER" id="PTHR46288">
    <property type="entry name" value="PHORBOL-ESTER/DAG-TYPE DOMAIN-CONTAINING PROTEIN"/>
    <property type="match status" value="1"/>
</dbReference>
<dbReference type="AlphaFoldDB" id="A0AAN9ELL3"/>
<gene>
    <name evidence="3" type="ORF">RIF29_25151</name>
</gene>
<evidence type="ECO:0000313" key="3">
    <source>
        <dbReference type="EMBL" id="KAK7259542.1"/>
    </source>
</evidence>
<dbReference type="SUPFAM" id="SSF57889">
    <property type="entry name" value="Cysteine-rich domain"/>
    <property type="match status" value="2"/>
</dbReference>
<reference evidence="3 4" key="1">
    <citation type="submission" date="2024-01" db="EMBL/GenBank/DDBJ databases">
        <title>The genomes of 5 underutilized Papilionoideae crops provide insights into root nodulation and disease resistanc.</title>
        <authorList>
            <person name="Yuan L."/>
        </authorList>
    </citation>
    <scope>NUCLEOTIDE SEQUENCE [LARGE SCALE GENOMIC DNA]</scope>
    <source>
        <strain evidence="3">ZHUSHIDOU_FW_LH</strain>
        <tissue evidence="3">Leaf</tissue>
    </source>
</reference>
<dbReference type="Proteomes" id="UP001372338">
    <property type="component" value="Unassembled WGS sequence"/>
</dbReference>
<dbReference type="Pfam" id="PF03107">
    <property type="entry name" value="C1_2"/>
    <property type="match status" value="1"/>
</dbReference>
<protein>
    <recommendedName>
        <fullName evidence="2">DC1 domain-containing protein</fullName>
    </recommendedName>
</protein>
<dbReference type="EMBL" id="JAYWIO010000005">
    <property type="protein sequence ID" value="KAK7259542.1"/>
    <property type="molecule type" value="Genomic_DNA"/>
</dbReference>
<accession>A0AAN9ELL3</accession>
<evidence type="ECO:0000256" key="1">
    <source>
        <dbReference type="ARBA" id="ARBA00022737"/>
    </source>
</evidence>
<name>A0AAN9ELL3_CROPI</name>
<evidence type="ECO:0000313" key="4">
    <source>
        <dbReference type="Proteomes" id="UP001372338"/>
    </source>
</evidence>
<dbReference type="InterPro" id="IPR046349">
    <property type="entry name" value="C1-like_sf"/>
</dbReference>